<accession>A0A934N8C5</accession>
<proteinExistence type="inferred from homology"/>
<dbReference type="InterPro" id="IPR004378">
    <property type="entry name" value="F420H2_quin_Rdtase"/>
</dbReference>
<evidence type="ECO:0000313" key="4">
    <source>
        <dbReference type="Proteomes" id="UP000620075"/>
    </source>
</evidence>
<dbReference type="EMBL" id="JAEKNQ010000062">
    <property type="protein sequence ID" value="MBJ7604625.1"/>
    <property type="molecule type" value="Genomic_DNA"/>
</dbReference>
<evidence type="ECO:0000256" key="2">
    <source>
        <dbReference type="ARBA" id="ARBA00049106"/>
    </source>
</evidence>
<sequence length="109" mass="11950">MLLTTRGAGSGELRTAPVMGFAQGDSTWLVVASAAGAAKHPAWYFNMARHPQDVWVEVEGNKLRVSPQSLQGAERDEAWRDILAKSPRYAGYEQKTDRQIPVVRLTGAP</sequence>
<name>A0A934N8C5_9BACT</name>
<comment type="similarity">
    <text evidence="1">Belongs to the F420H(2)-dependent quinone reductase family.</text>
</comment>
<dbReference type="NCBIfam" id="TIGR00026">
    <property type="entry name" value="hi_GC_TIGR00026"/>
    <property type="match status" value="1"/>
</dbReference>
<evidence type="ECO:0000313" key="3">
    <source>
        <dbReference type="EMBL" id="MBJ7604625.1"/>
    </source>
</evidence>
<dbReference type="PANTHER" id="PTHR39428:SF1">
    <property type="entry name" value="F420H(2)-DEPENDENT QUINONE REDUCTASE RV1261C"/>
    <property type="match status" value="1"/>
</dbReference>
<dbReference type="GO" id="GO:0005886">
    <property type="term" value="C:plasma membrane"/>
    <property type="evidence" value="ECO:0007669"/>
    <property type="project" value="TreeGrafter"/>
</dbReference>
<comment type="caution">
    <text evidence="3">The sequence shown here is derived from an EMBL/GenBank/DDBJ whole genome shotgun (WGS) entry which is preliminary data.</text>
</comment>
<reference evidence="3 4" key="1">
    <citation type="submission" date="2020-10" db="EMBL/GenBank/DDBJ databases">
        <title>Ca. Dormibacterota MAGs.</title>
        <authorList>
            <person name="Montgomery K."/>
        </authorList>
    </citation>
    <scope>NUCLEOTIDE SEQUENCE [LARGE SCALE GENOMIC DNA]</scope>
    <source>
        <strain evidence="3">SC8811_S16_3</strain>
    </source>
</reference>
<dbReference type="Gene3D" id="2.30.110.10">
    <property type="entry name" value="Electron Transport, Fmn-binding Protein, Chain A"/>
    <property type="match status" value="1"/>
</dbReference>
<evidence type="ECO:0000256" key="1">
    <source>
        <dbReference type="ARBA" id="ARBA00008710"/>
    </source>
</evidence>
<dbReference type="GO" id="GO:0070967">
    <property type="term" value="F:coenzyme F420 binding"/>
    <property type="evidence" value="ECO:0007669"/>
    <property type="project" value="TreeGrafter"/>
</dbReference>
<dbReference type="Proteomes" id="UP000620075">
    <property type="component" value="Unassembled WGS sequence"/>
</dbReference>
<dbReference type="AlphaFoldDB" id="A0A934N8C5"/>
<comment type="catalytic activity">
    <reaction evidence="2">
        <text>oxidized coenzyme F420-(gamma-L-Glu)(n) + a quinol + H(+) = reduced coenzyme F420-(gamma-L-Glu)(n) + a quinone</text>
        <dbReference type="Rhea" id="RHEA:39663"/>
        <dbReference type="Rhea" id="RHEA-COMP:12939"/>
        <dbReference type="Rhea" id="RHEA-COMP:14378"/>
        <dbReference type="ChEBI" id="CHEBI:15378"/>
        <dbReference type="ChEBI" id="CHEBI:24646"/>
        <dbReference type="ChEBI" id="CHEBI:132124"/>
        <dbReference type="ChEBI" id="CHEBI:133980"/>
        <dbReference type="ChEBI" id="CHEBI:139511"/>
    </reaction>
</comment>
<dbReference type="PANTHER" id="PTHR39428">
    <property type="entry name" value="F420H(2)-DEPENDENT QUINONE REDUCTASE RV1261C"/>
    <property type="match status" value="1"/>
</dbReference>
<dbReference type="GO" id="GO:0016491">
    <property type="term" value="F:oxidoreductase activity"/>
    <property type="evidence" value="ECO:0007669"/>
    <property type="project" value="InterPro"/>
</dbReference>
<dbReference type="InterPro" id="IPR012349">
    <property type="entry name" value="Split_barrel_FMN-bd"/>
</dbReference>
<gene>
    <name evidence="3" type="ORF">JF888_15835</name>
</gene>
<dbReference type="Pfam" id="PF04075">
    <property type="entry name" value="F420H2_quin_red"/>
    <property type="match status" value="1"/>
</dbReference>
<organism evidence="3 4">
    <name type="scientific">Candidatus Dormiibacter inghamiae</name>
    <dbReference type="NCBI Taxonomy" id="3127013"/>
    <lineage>
        <taxon>Bacteria</taxon>
        <taxon>Bacillati</taxon>
        <taxon>Candidatus Dormiibacterota</taxon>
        <taxon>Candidatus Dormibacteria</taxon>
        <taxon>Candidatus Dormibacterales</taxon>
        <taxon>Candidatus Dormibacteraceae</taxon>
        <taxon>Candidatus Dormiibacter</taxon>
    </lineage>
</organism>
<protein>
    <submittedName>
        <fullName evidence="3">Nitroreductase family deazaflavin-dependent oxidoreductase</fullName>
    </submittedName>
</protein>